<feature type="transmembrane region" description="Helical" evidence="1">
    <location>
        <begin position="43"/>
        <end position="65"/>
    </location>
</feature>
<evidence type="ECO:0000256" key="1">
    <source>
        <dbReference type="SAM" id="Phobius"/>
    </source>
</evidence>
<gene>
    <name evidence="2" type="ORF">ACFOUV_10735</name>
</gene>
<dbReference type="SUPFAM" id="SSF48452">
    <property type="entry name" value="TPR-like"/>
    <property type="match status" value="1"/>
</dbReference>
<name>A0ABV8H1L2_9BACI</name>
<evidence type="ECO:0000313" key="3">
    <source>
        <dbReference type="Proteomes" id="UP001595772"/>
    </source>
</evidence>
<dbReference type="EMBL" id="JBHSAO010000008">
    <property type="protein sequence ID" value="MFC4024269.1"/>
    <property type="molecule type" value="Genomic_DNA"/>
</dbReference>
<sequence length="387" mass="43939">MMIHCPYCGISVKEEEQYCIKCGKRLPKDIMDRIYNKKKVNKFWYLPLITAVLIATSGGVFHLFLKSESADAKDLYMQGEQQLVDGNYKEARDLFSQALDKHSHFTAATTSMEFVELAINIDNSLDKARQFEKEQNFQQAASLTSEASATLKNYDGAAVDHIIKEIEGLRSNIKVDELNYKLEQDPAIEELKLMLWDAESVNHDEAEVITQNIRNQIIDFYFSKASEQLNQKQFNDAQLLVEDGLKYAPQSEKLESLQTTIDKEKSAFETAQQQRIEQAINSAVEEHELNENDAINLVSSSLENNDQGNLVVNGEVQSVATVPITSVVVEYSILSESGMEVLSNEVVTYPDTLYPDEVGKFEFTHFDLDTEPKNLTLEVNKISWYTE</sequence>
<accession>A0ABV8H1L2</accession>
<reference evidence="3" key="1">
    <citation type="journal article" date="2019" name="Int. J. Syst. Evol. Microbiol.">
        <title>The Global Catalogue of Microorganisms (GCM) 10K type strain sequencing project: providing services to taxonomists for standard genome sequencing and annotation.</title>
        <authorList>
            <consortium name="The Broad Institute Genomics Platform"/>
            <consortium name="The Broad Institute Genome Sequencing Center for Infectious Disease"/>
            <person name="Wu L."/>
            <person name="Ma J."/>
        </authorList>
    </citation>
    <scope>NUCLEOTIDE SEQUENCE [LARGE SCALE GENOMIC DNA]</scope>
    <source>
        <strain evidence="3">IBRC-M 10703</strain>
    </source>
</reference>
<keyword evidence="1" id="KW-1133">Transmembrane helix</keyword>
<organism evidence="2 3">
    <name type="scientific">Oceanobacillus longus</name>
    <dbReference type="NCBI Taxonomy" id="930120"/>
    <lineage>
        <taxon>Bacteria</taxon>
        <taxon>Bacillati</taxon>
        <taxon>Bacillota</taxon>
        <taxon>Bacilli</taxon>
        <taxon>Bacillales</taxon>
        <taxon>Bacillaceae</taxon>
        <taxon>Oceanobacillus</taxon>
    </lineage>
</organism>
<keyword evidence="1" id="KW-0812">Transmembrane</keyword>
<dbReference type="RefSeq" id="WP_379496770.1">
    <property type="nucleotide sequence ID" value="NZ_JBHSAO010000008.1"/>
</dbReference>
<keyword evidence="3" id="KW-1185">Reference proteome</keyword>
<keyword evidence="1" id="KW-0472">Membrane</keyword>
<dbReference type="InterPro" id="IPR011990">
    <property type="entry name" value="TPR-like_helical_dom_sf"/>
</dbReference>
<dbReference type="Proteomes" id="UP001595772">
    <property type="component" value="Unassembled WGS sequence"/>
</dbReference>
<proteinExistence type="predicted"/>
<evidence type="ECO:0000313" key="2">
    <source>
        <dbReference type="EMBL" id="MFC4024269.1"/>
    </source>
</evidence>
<protein>
    <submittedName>
        <fullName evidence="2">Zinc ribbon domain-containing protein</fullName>
    </submittedName>
</protein>
<comment type="caution">
    <text evidence="2">The sequence shown here is derived from an EMBL/GenBank/DDBJ whole genome shotgun (WGS) entry which is preliminary data.</text>
</comment>